<evidence type="ECO:0000313" key="4">
    <source>
        <dbReference type="Proteomes" id="UP000620046"/>
    </source>
</evidence>
<evidence type="ECO:0000256" key="1">
    <source>
        <dbReference type="ARBA" id="ARBA00023125"/>
    </source>
</evidence>
<reference evidence="4" key="1">
    <citation type="journal article" date="2019" name="Int. J. Syst. Evol. Microbiol.">
        <title>The Global Catalogue of Microorganisms (GCM) 10K type strain sequencing project: providing services to taxonomists for standard genome sequencing and annotation.</title>
        <authorList>
            <consortium name="The Broad Institute Genomics Platform"/>
            <consortium name="The Broad Institute Genome Sequencing Center for Infectious Disease"/>
            <person name="Wu L."/>
            <person name="Ma J."/>
        </authorList>
    </citation>
    <scope>NUCLEOTIDE SEQUENCE [LARGE SCALE GENOMIC DNA]</scope>
    <source>
        <strain evidence="4">CGMCC 1.15439</strain>
    </source>
</reference>
<dbReference type="Proteomes" id="UP000620046">
    <property type="component" value="Unassembled WGS sequence"/>
</dbReference>
<dbReference type="SUPFAM" id="SSF47413">
    <property type="entry name" value="lambda repressor-like DNA-binding domains"/>
    <property type="match status" value="1"/>
</dbReference>
<proteinExistence type="predicted"/>
<dbReference type="InterPro" id="IPR011051">
    <property type="entry name" value="RmlC_Cupin_sf"/>
</dbReference>
<feature type="domain" description="HTH cro/C1-type" evidence="2">
    <location>
        <begin position="27"/>
        <end position="81"/>
    </location>
</feature>
<dbReference type="PANTHER" id="PTHR46797">
    <property type="entry name" value="HTH-TYPE TRANSCRIPTIONAL REGULATOR"/>
    <property type="match status" value="1"/>
</dbReference>
<name>A0ABQ1GDK5_9GAMM</name>
<dbReference type="PROSITE" id="PS50943">
    <property type="entry name" value="HTH_CROC1"/>
    <property type="match status" value="1"/>
</dbReference>
<protein>
    <submittedName>
        <fullName evidence="3">Transcriptional regulator</fullName>
    </submittedName>
</protein>
<dbReference type="Pfam" id="PF01381">
    <property type="entry name" value="HTH_3"/>
    <property type="match status" value="1"/>
</dbReference>
<dbReference type="EMBL" id="BMJA01000003">
    <property type="protein sequence ID" value="GGA41586.1"/>
    <property type="molecule type" value="Genomic_DNA"/>
</dbReference>
<dbReference type="Gene3D" id="1.10.260.40">
    <property type="entry name" value="lambda repressor-like DNA-binding domains"/>
    <property type="match status" value="1"/>
</dbReference>
<evidence type="ECO:0000259" key="2">
    <source>
        <dbReference type="PROSITE" id="PS50943"/>
    </source>
</evidence>
<dbReference type="InterPro" id="IPR050807">
    <property type="entry name" value="TransReg_Diox_bact_type"/>
</dbReference>
<dbReference type="Gene3D" id="2.60.120.10">
    <property type="entry name" value="Jelly Rolls"/>
    <property type="match status" value="1"/>
</dbReference>
<keyword evidence="4" id="KW-1185">Reference proteome</keyword>
<dbReference type="InterPro" id="IPR010982">
    <property type="entry name" value="Lambda_DNA-bd_dom_sf"/>
</dbReference>
<comment type="caution">
    <text evidence="3">The sequence shown here is derived from an EMBL/GenBank/DDBJ whole genome shotgun (WGS) entry which is preliminary data.</text>
</comment>
<dbReference type="SUPFAM" id="SSF51182">
    <property type="entry name" value="RmlC-like cupins"/>
    <property type="match status" value="1"/>
</dbReference>
<dbReference type="InterPro" id="IPR001387">
    <property type="entry name" value="Cro/C1-type_HTH"/>
</dbReference>
<sequence length="202" mass="21970">MHVSKPIKTAHTPDRGDELSRTFGARVRALRDAADMTLEQLAQSSGVSRAMLSKVERGEKSPTIGIASRIARSLQTSLTELTGDQATDGTTVILRRADRPIFRDSETGFERHLVSPAKGNGRVEVVYHYLPAGVSTGMLPPFPAGTEKQLVVTLGQLILEFKDSKIHLGPGDSLFFIADVEHGLINATDEPCGYYVVISRQL</sequence>
<dbReference type="SMART" id="SM00530">
    <property type="entry name" value="HTH_XRE"/>
    <property type="match status" value="1"/>
</dbReference>
<evidence type="ECO:0000313" key="3">
    <source>
        <dbReference type="EMBL" id="GGA41586.1"/>
    </source>
</evidence>
<dbReference type="Pfam" id="PF07883">
    <property type="entry name" value="Cupin_2"/>
    <property type="match status" value="1"/>
</dbReference>
<gene>
    <name evidence="3" type="ORF">GCM10010981_33250</name>
</gene>
<dbReference type="InterPro" id="IPR013096">
    <property type="entry name" value="Cupin_2"/>
</dbReference>
<dbReference type="PANTHER" id="PTHR46797:SF10">
    <property type="entry name" value="BLR1115 PROTEIN"/>
    <property type="match status" value="1"/>
</dbReference>
<organism evidence="3 4">
    <name type="scientific">Dyella nitratireducens</name>
    <dbReference type="NCBI Taxonomy" id="1849580"/>
    <lineage>
        <taxon>Bacteria</taxon>
        <taxon>Pseudomonadati</taxon>
        <taxon>Pseudomonadota</taxon>
        <taxon>Gammaproteobacteria</taxon>
        <taxon>Lysobacterales</taxon>
        <taxon>Rhodanobacteraceae</taxon>
        <taxon>Dyella</taxon>
    </lineage>
</organism>
<dbReference type="CDD" id="cd02209">
    <property type="entry name" value="cupin_XRE_C"/>
    <property type="match status" value="1"/>
</dbReference>
<dbReference type="CDD" id="cd00093">
    <property type="entry name" value="HTH_XRE"/>
    <property type="match status" value="1"/>
</dbReference>
<dbReference type="InterPro" id="IPR014710">
    <property type="entry name" value="RmlC-like_jellyroll"/>
</dbReference>
<keyword evidence="1" id="KW-0238">DNA-binding</keyword>
<accession>A0ABQ1GDK5</accession>